<organism evidence="2 3">
    <name type="scientific">Thomasclavelia ramosa</name>
    <dbReference type="NCBI Taxonomy" id="1547"/>
    <lineage>
        <taxon>Bacteria</taxon>
        <taxon>Bacillati</taxon>
        <taxon>Bacillota</taxon>
        <taxon>Erysipelotrichia</taxon>
        <taxon>Erysipelotrichales</taxon>
        <taxon>Coprobacillaceae</taxon>
        <taxon>Thomasclavelia</taxon>
    </lineage>
</organism>
<accession>A0A3E3E5E7</accession>
<dbReference type="EMBL" id="QUSL01000083">
    <property type="protein sequence ID" value="RGD76118.1"/>
    <property type="molecule type" value="Genomic_DNA"/>
</dbReference>
<comment type="caution">
    <text evidence="2">The sequence shown here is derived from an EMBL/GenBank/DDBJ whole genome shotgun (WGS) entry which is preliminary data.</text>
</comment>
<sequence length="68" mass="8130">MIKKIEKEISKLEQQRELKTSEKYELETEIRDINDKLKSLKVLKSQYEKIQSGIEDFFNPPTKDENTI</sequence>
<evidence type="ECO:0000256" key="1">
    <source>
        <dbReference type="SAM" id="Coils"/>
    </source>
</evidence>
<dbReference type="Proteomes" id="UP000261032">
    <property type="component" value="Unassembled WGS sequence"/>
</dbReference>
<gene>
    <name evidence="2" type="ORF">DXB93_19125</name>
</gene>
<feature type="coiled-coil region" evidence="1">
    <location>
        <begin position="2"/>
        <end position="43"/>
    </location>
</feature>
<protein>
    <submittedName>
        <fullName evidence="2">Uncharacterized protein</fullName>
    </submittedName>
</protein>
<keyword evidence="1" id="KW-0175">Coiled coil</keyword>
<proteinExistence type="predicted"/>
<evidence type="ECO:0000313" key="2">
    <source>
        <dbReference type="EMBL" id="RGD76118.1"/>
    </source>
</evidence>
<evidence type="ECO:0000313" key="3">
    <source>
        <dbReference type="Proteomes" id="UP000261032"/>
    </source>
</evidence>
<name>A0A3E3E5E7_9FIRM</name>
<reference evidence="2 3" key="1">
    <citation type="submission" date="2018-08" db="EMBL/GenBank/DDBJ databases">
        <title>A genome reference for cultivated species of the human gut microbiota.</title>
        <authorList>
            <person name="Zou Y."/>
            <person name="Xue W."/>
            <person name="Luo G."/>
        </authorList>
    </citation>
    <scope>NUCLEOTIDE SEQUENCE [LARGE SCALE GENOMIC DNA]</scope>
    <source>
        <strain evidence="2 3">OM06-4</strain>
    </source>
</reference>
<dbReference type="RefSeq" id="WP_117582739.1">
    <property type="nucleotide sequence ID" value="NZ_QUSL01000083.1"/>
</dbReference>
<dbReference type="AlphaFoldDB" id="A0A3E3E5E7"/>